<evidence type="ECO:0008006" key="13">
    <source>
        <dbReference type="Google" id="ProtNLM"/>
    </source>
</evidence>
<keyword evidence="5 9" id="KW-0560">Oxidoreductase</keyword>
<dbReference type="CDD" id="cd00302">
    <property type="entry name" value="cytochrome_P450"/>
    <property type="match status" value="1"/>
</dbReference>
<dbReference type="InterPro" id="IPR017972">
    <property type="entry name" value="Cyt_P450_CS"/>
</dbReference>
<evidence type="ECO:0000313" key="11">
    <source>
        <dbReference type="EMBL" id="KAG6118810.1"/>
    </source>
</evidence>
<keyword evidence="10" id="KW-0812">Transmembrane</keyword>
<feature type="binding site" description="axial binding residue" evidence="8">
    <location>
        <position position="481"/>
    </location>
    <ligand>
        <name>heme</name>
        <dbReference type="ChEBI" id="CHEBI:30413"/>
    </ligand>
    <ligandPart>
        <name>Fe</name>
        <dbReference type="ChEBI" id="CHEBI:18248"/>
    </ligandPart>
</feature>
<evidence type="ECO:0000256" key="5">
    <source>
        <dbReference type="ARBA" id="ARBA00023002"/>
    </source>
</evidence>
<evidence type="ECO:0000256" key="3">
    <source>
        <dbReference type="ARBA" id="ARBA00022617"/>
    </source>
</evidence>
<dbReference type="Gene3D" id="1.10.630.10">
    <property type="entry name" value="Cytochrome P450"/>
    <property type="match status" value="1"/>
</dbReference>
<evidence type="ECO:0000313" key="12">
    <source>
        <dbReference type="Proteomes" id="UP000732380"/>
    </source>
</evidence>
<keyword evidence="6 8" id="KW-0408">Iron</keyword>
<keyword evidence="7 9" id="KW-0503">Monooxygenase</keyword>
<dbReference type="PROSITE" id="PS00086">
    <property type="entry name" value="CYTOCHROME_P450"/>
    <property type="match status" value="1"/>
</dbReference>
<proteinExistence type="inferred from homology"/>
<dbReference type="PRINTS" id="PR00465">
    <property type="entry name" value="EP450IV"/>
</dbReference>
<dbReference type="GO" id="GO:0005506">
    <property type="term" value="F:iron ion binding"/>
    <property type="evidence" value="ECO:0007669"/>
    <property type="project" value="InterPro"/>
</dbReference>
<dbReference type="GO" id="GO:0016705">
    <property type="term" value="F:oxidoreductase activity, acting on paired donors, with incorporation or reduction of molecular oxygen"/>
    <property type="evidence" value="ECO:0007669"/>
    <property type="project" value="InterPro"/>
</dbReference>
<dbReference type="SUPFAM" id="SSF48264">
    <property type="entry name" value="Cytochrome P450"/>
    <property type="match status" value="1"/>
</dbReference>
<reference evidence="11 12" key="1">
    <citation type="journal article" date="2020" name="bioRxiv">
        <title>Whole genome comparisons of ergot fungi reveals the divergence and evolution of species within the genus Claviceps are the result of varying mechanisms driving genome evolution and host range expansion.</title>
        <authorList>
            <person name="Wyka S.A."/>
            <person name="Mondo S.J."/>
            <person name="Liu M."/>
            <person name="Dettman J."/>
            <person name="Nalam V."/>
            <person name="Broders K.D."/>
        </authorList>
    </citation>
    <scope>NUCLEOTIDE SEQUENCE [LARGE SCALE GENOMIC DNA]</scope>
    <source>
        <strain evidence="11 12">LM576</strain>
    </source>
</reference>
<evidence type="ECO:0000256" key="6">
    <source>
        <dbReference type="ARBA" id="ARBA00023004"/>
    </source>
</evidence>
<accession>A0A9P7Q4X4</accession>
<evidence type="ECO:0000256" key="2">
    <source>
        <dbReference type="ARBA" id="ARBA00010617"/>
    </source>
</evidence>
<dbReference type="AlphaFoldDB" id="A0A9P7Q4X4"/>
<dbReference type="Proteomes" id="UP000732380">
    <property type="component" value="Unassembled WGS sequence"/>
</dbReference>
<name>A0A9P7Q4X4_9HYPO</name>
<dbReference type="InterPro" id="IPR036396">
    <property type="entry name" value="Cyt_P450_sf"/>
</dbReference>
<keyword evidence="10" id="KW-1133">Transmembrane helix</keyword>
<dbReference type="PANTHER" id="PTHR24286:SF24">
    <property type="entry name" value="LANOSTEROL 14-ALPHA DEMETHYLASE"/>
    <property type="match status" value="1"/>
</dbReference>
<feature type="transmembrane region" description="Helical" evidence="10">
    <location>
        <begin position="28"/>
        <end position="48"/>
    </location>
</feature>
<dbReference type="GO" id="GO:0004497">
    <property type="term" value="F:monooxygenase activity"/>
    <property type="evidence" value="ECO:0007669"/>
    <property type="project" value="UniProtKB-KW"/>
</dbReference>
<keyword evidence="12" id="KW-1185">Reference proteome</keyword>
<comment type="similarity">
    <text evidence="2 9">Belongs to the cytochrome P450 family.</text>
</comment>
<dbReference type="GO" id="GO:0020037">
    <property type="term" value="F:heme binding"/>
    <property type="evidence" value="ECO:0007669"/>
    <property type="project" value="InterPro"/>
</dbReference>
<dbReference type="PANTHER" id="PTHR24286">
    <property type="entry name" value="CYTOCHROME P450 26"/>
    <property type="match status" value="1"/>
</dbReference>
<evidence type="ECO:0000256" key="7">
    <source>
        <dbReference type="ARBA" id="ARBA00023033"/>
    </source>
</evidence>
<keyword evidence="4 8" id="KW-0479">Metal-binding</keyword>
<evidence type="ECO:0000256" key="8">
    <source>
        <dbReference type="PIRSR" id="PIRSR602403-1"/>
    </source>
</evidence>
<dbReference type="InterPro" id="IPR002403">
    <property type="entry name" value="Cyt_P450_E_grp-IV"/>
</dbReference>
<organism evidence="11 12">
    <name type="scientific">Claviceps humidiphila</name>
    <dbReference type="NCBI Taxonomy" id="1294629"/>
    <lineage>
        <taxon>Eukaryota</taxon>
        <taxon>Fungi</taxon>
        <taxon>Dikarya</taxon>
        <taxon>Ascomycota</taxon>
        <taxon>Pezizomycotina</taxon>
        <taxon>Sordariomycetes</taxon>
        <taxon>Hypocreomycetidae</taxon>
        <taxon>Hypocreales</taxon>
        <taxon>Clavicipitaceae</taxon>
        <taxon>Claviceps</taxon>
    </lineage>
</organism>
<comment type="cofactor">
    <cofactor evidence="1 8">
        <name>heme</name>
        <dbReference type="ChEBI" id="CHEBI:30413"/>
    </cofactor>
</comment>
<evidence type="ECO:0000256" key="1">
    <source>
        <dbReference type="ARBA" id="ARBA00001971"/>
    </source>
</evidence>
<evidence type="ECO:0000256" key="9">
    <source>
        <dbReference type="RuleBase" id="RU000461"/>
    </source>
</evidence>
<gene>
    <name evidence="11" type="ORF">E4U13_008254</name>
</gene>
<protein>
    <recommendedName>
        <fullName evidence="13">Cytochrome P450</fullName>
    </recommendedName>
</protein>
<comment type="caution">
    <text evidence="11">The sequence shown here is derived from an EMBL/GenBank/DDBJ whole genome shotgun (WGS) entry which is preliminary data.</text>
</comment>
<sequence length="542" mass="60675">MTDLKNHTIPNMSWTTGSNSGLLSSSPATLALATLATGLAVFLVYLAYTPSVDALAPEFTSDTTPLIGSWGFYSRRWSFWRDSVARSKTGQFSFWLGKNHVVGLSGAAARKMFLDHQNLDRIKGAPLHGVGPEIVPPIHPVHQSNFSKGHSYFQRRVLDLMKTDHLASRLHAATREAHTVFRAFATKQTTRDSVSKGPRSGIVSPVDSCYRLVLLQSVRMMFCDELADTHELFEKYVTFTHALQHLNSGHTCAVPWLPSLAHTKRRYYRHRLQCLFTPLVEKRLALRQSQGRAGASRRANDALQVLIDNGDELDYIVTFLISVLFISIANAGKLAGVLLNILCQNPMWQDRVLSEINAATPTFWPADKPGTLVEKLDGMPIEIWEASFPFVDLLIREAIRMHVAFPMTRLNVSSRAIAIPGSGQVIPSGSFAAYNTNDVHLNEELYPDSLRFDPGRFEMPREGAKTETYGFLGWGNGRHRCVGQRWAKLQLSINLVYAVAMYKWNSCDADGNIIPPVDHSFDRDRHGNQLAEGVFCKYECRE</sequence>
<keyword evidence="3 8" id="KW-0349">Heme</keyword>
<dbReference type="EMBL" id="SRQM01000093">
    <property type="protein sequence ID" value="KAG6118810.1"/>
    <property type="molecule type" value="Genomic_DNA"/>
</dbReference>
<dbReference type="GO" id="GO:0016125">
    <property type="term" value="P:sterol metabolic process"/>
    <property type="evidence" value="ECO:0007669"/>
    <property type="project" value="TreeGrafter"/>
</dbReference>
<keyword evidence="10" id="KW-0472">Membrane</keyword>
<dbReference type="Pfam" id="PF00067">
    <property type="entry name" value="p450"/>
    <property type="match status" value="1"/>
</dbReference>
<evidence type="ECO:0000256" key="4">
    <source>
        <dbReference type="ARBA" id="ARBA00022723"/>
    </source>
</evidence>
<evidence type="ECO:0000256" key="10">
    <source>
        <dbReference type="SAM" id="Phobius"/>
    </source>
</evidence>
<dbReference type="InterPro" id="IPR001128">
    <property type="entry name" value="Cyt_P450"/>
</dbReference>